<dbReference type="SMR" id="A0A1M2W1C9"/>
<evidence type="ECO:0000256" key="6">
    <source>
        <dbReference type="ARBA" id="ARBA00023002"/>
    </source>
</evidence>
<evidence type="ECO:0000256" key="11">
    <source>
        <dbReference type="SAM" id="SignalP"/>
    </source>
</evidence>
<evidence type="ECO:0000256" key="8">
    <source>
        <dbReference type="PIRSR" id="PIRSR000137-2"/>
    </source>
</evidence>
<evidence type="ECO:0000256" key="2">
    <source>
        <dbReference type="ARBA" id="ARBA00010790"/>
    </source>
</evidence>
<dbReference type="Pfam" id="PF00732">
    <property type="entry name" value="GMC_oxred_N"/>
    <property type="match status" value="1"/>
</dbReference>
<feature type="region of interest" description="Disordered" evidence="10">
    <location>
        <begin position="445"/>
        <end position="485"/>
    </location>
</feature>
<dbReference type="PANTHER" id="PTHR11552">
    <property type="entry name" value="GLUCOSE-METHANOL-CHOLINE GMC OXIDOREDUCTASE"/>
    <property type="match status" value="1"/>
</dbReference>
<dbReference type="PIRSF" id="PIRSF000137">
    <property type="entry name" value="Alcohol_oxidase"/>
    <property type="match status" value="1"/>
</dbReference>
<evidence type="ECO:0000256" key="1">
    <source>
        <dbReference type="ARBA" id="ARBA00001974"/>
    </source>
</evidence>
<evidence type="ECO:0000313" key="15">
    <source>
        <dbReference type="Proteomes" id="UP000184267"/>
    </source>
</evidence>
<evidence type="ECO:0000256" key="7">
    <source>
        <dbReference type="PIRSR" id="PIRSR000137-1"/>
    </source>
</evidence>
<comment type="cofactor">
    <cofactor evidence="1 8">
        <name>FAD</name>
        <dbReference type="ChEBI" id="CHEBI:57692"/>
    </cofactor>
</comment>
<keyword evidence="15" id="KW-1185">Reference proteome</keyword>
<evidence type="ECO:0000256" key="10">
    <source>
        <dbReference type="SAM" id="MobiDB-lite"/>
    </source>
</evidence>
<dbReference type="AlphaFoldDB" id="A0A1M2W1C9"/>
<evidence type="ECO:0000256" key="4">
    <source>
        <dbReference type="ARBA" id="ARBA00022729"/>
    </source>
</evidence>
<dbReference type="PROSITE" id="PS00624">
    <property type="entry name" value="GMC_OXRED_2"/>
    <property type="match status" value="1"/>
</dbReference>
<dbReference type="InterPro" id="IPR012132">
    <property type="entry name" value="GMC_OxRdtase"/>
</dbReference>
<dbReference type="GO" id="GO:0050660">
    <property type="term" value="F:flavin adenine dinucleotide binding"/>
    <property type="evidence" value="ECO:0007669"/>
    <property type="project" value="InterPro"/>
</dbReference>
<keyword evidence="6" id="KW-0560">Oxidoreductase</keyword>
<dbReference type="STRING" id="154538.A0A1M2W1C9"/>
<dbReference type="PANTHER" id="PTHR11552:SF201">
    <property type="entry name" value="GLUCOSE-METHANOL-CHOLINE OXIDOREDUCTASE N-TERMINAL DOMAIN-CONTAINING PROTEIN"/>
    <property type="match status" value="1"/>
</dbReference>
<feature type="chain" id="PRO_5009890655" evidence="11">
    <location>
        <begin position="30"/>
        <end position="567"/>
    </location>
</feature>
<feature type="domain" description="Glucose-methanol-choline oxidoreductase N-terminal" evidence="12">
    <location>
        <begin position="116"/>
        <end position="139"/>
    </location>
</feature>
<dbReference type="EMBL" id="MNAD01000373">
    <property type="protein sequence ID" value="OJT13675.1"/>
    <property type="molecule type" value="Genomic_DNA"/>
</dbReference>
<evidence type="ECO:0000313" key="14">
    <source>
        <dbReference type="EMBL" id="OJT13675.1"/>
    </source>
</evidence>
<keyword evidence="4 11" id="KW-0732">Signal</keyword>
<dbReference type="Proteomes" id="UP000184267">
    <property type="component" value="Unassembled WGS sequence"/>
</dbReference>
<dbReference type="SUPFAM" id="SSF51905">
    <property type="entry name" value="FAD/NAD(P)-binding domain"/>
    <property type="match status" value="1"/>
</dbReference>
<feature type="active site" description="Proton donor" evidence="7">
    <location>
        <position position="505"/>
    </location>
</feature>
<dbReference type="InterPro" id="IPR036188">
    <property type="entry name" value="FAD/NAD-bd_sf"/>
</dbReference>
<accession>A0A1M2W1C9</accession>
<reference evidence="14 15" key="1">
    <citation type="submission" date="2016-10" db="EMBL/GenBank/DDBJ databases">
        <title>Genome sequence of the basidiomycete white-rot fungus Trametes pubescens.</title>
        <authorList>
            <person name="Makela M.R."/>
            <person name="Granchi Z."/>
            <person name="Peng M."/>
            <person name="De Vries R.P."/>
            <person name="Grigoriev I."/>
            <person name="Riley R."/>
            <person name="Hilden K."/>
        </authorList>
    </citation>
    <scope>NUCLEOTIDE SEQUENCE [LARGE SCALE GENOMIC DNA]</scope>
    <source>
        <strain evidence="14 15">FBCC735</strain>
    </source>
</reference>
<evidence type="ECO:0000256" key="3">
    <source>
        <dbReference type="ARBA" id="ARBA00022630"/>
    </source>
</evidence>
<dbReference type="Gene3D" id="3.50.50.60">
    <property type="entry name" value="FAD/NAD(P)-binding domain"/>
    <property type="match status" value="2"/>
</dbReference>
<feature type="active site" description="Proton acceptor" evidence="7">
    <location>
        <position position="548"/>
    </location>
</feature>
<dbReference type="OMA" id="YRTRTEY"/>
<evidence type="ECO:0000259" key="12">
    <source>
        <dbReference type="PROSITE" id="PS00623"/>
    </source>
</evidence>
<feature type="signal peptide" evidence="11">
    <location>
        <begin position="1"/>
        <end position="29"/>
    </location>
</feature>
<comment type="caution">
    <text evidence="14">The sequence shown here is derived from an EMBL/GenBank/DDBJ whole genome shotgun (WGS) entry which is preliminary data.</text>
</comment>
<feature type="domain" description="Glucose-methanol-choline oxidoreductase N-terminal" evidence="13">
    <location>
        <begin position="318"/>
        <end position="332"/>
    </location>
</feature>
<evidence type="ECO:0000259" key="13">
    <source>
        <dbReference type="PROSITE" id="PS00624"/>
    </source>
</evidence>
<evidence type="ECO:0000256" key="5">
    <source>
        <dbReference type="ARBA" id="ARBA00022827"/>
    </source>
</evidence>
<gene>
    <name evidence="14" type="ORF">TRAPUB_9774</name>
</gene>
<dbReference type="InterPro" id="IPR007867">
    <property type="entry name" value="GMC_OxRtase_C"/>
</dbReference>
<keyword evidence="3 9" id="KW-0285">Flavoprotein</keyword>
<organism evidence="14 15">
    <name type="scientific">Trametes pubescens</name>
    <name type="common">White-rot fungus</name>
    <dbReference type="NCBI Taxonomy" id="154538"/>
    <lineage>
        <taxon>Eukaryota</taxon>
        <taxon>Fungi</taxon>
        <taxon>Dikarya</taxon>
        <taxon>Basidiomycota</taxon>
        <taxon>Agaricomycotina</taxon>
        <taxon>Agaricomycetes</taxon>
        <taxon>Polyporales</taxon>
        <taxon>Polyporaceae</taxon>
        <taxon>Trametes</taxon>
    </lineage>
</organism>
<evidence type="ECO:0000256" key="9">
    <source>
        <dbReference type="RuleBase" id="RU003968"/>
    </source>
</evidence>
<protein>
    <submittedName>
        <fullName evidence="14">Glucose oxidase</fullName>
    </submittedName>
</protein>
<dbReference type="GO" id="GO:0016614">
    <property type="term" value="F:oxidoreductase activity, acting on CH-OH group of donors"/>
    <property type="evidence" value="ECO:0007669"/>
    <property type="project" value="InterPro"/>
</dbReference>
<comment type="similarity">
    <text evidence="2 9">Belongs to the GMC oxidoreductase family.</text>
</comment>
<dbReference type="OrthoDB" id="269227at2759"/>
<dbReference type="InterPro" id="IPR000172">
    <property type="entry name" value="GMC_OxRdtase_N"/>
</dbReference>
<dbReference type="PROSITE" id="PS00623">
    <property type="entry name" value="GMC_OXRED_1"/>
    <property type="match status" value="1"/>
</dbReference>
<dbReference type="Gene3D" id="3.30.560.10">
    <property type="entry name" value="Glucose Oxidase, domain 3"/>
    <property type="match status" value="2"/>
</dbReference>
<dbReference type="Pfam" id="PF05199">
    <property type="entry name" value="GMC_oxred_C"/>
    <property type="match status" value="1"/>
</dbReference>
<name>A0A1M2W1C9_TRAPU</name>
<keyword evidence="5 8" id="KW-0274">FAD</keyword>
<feature type="binding site" evidence="8">
    <location>
        <position position="276"/>
    </location>
    <ligand>
        <name>FAD</name>
        <dbReference type="ChEBI" id="CHEBI:57692"/>
    </ligand>
</feature>
<proteinExistence type="inferred from homology"/>
<sequence length="567" mass="59536">MSNSHPPPKLATFAILVGCATLLAHPVRAHISGITTDPASANGKTFDYIVVGGGTAGTTVAARLAENPTLTILMVEVGGDNRTNPDIYNVLNSAKPQNGPLDWAWPTDHGKVIHGGKTLGGSSSINGADWTRGLAAQYDAFSELLEPEEASVGWNWDNLFSYMKKAEGFSAPDAQQRAKGADSIASYHGVHGPVQATYPNSMFGGPQQKAFVDTIVNLTGIAHFKDLNGGNPNCVSITPSSINRHADDHRSSSIEAYYTPVENRRRGWTLLIHHLVTKVLFSGTSAPYTATGVEFAASDGSGSRYEAFARREVIVSAGTIQTPTVLQHSGIGDYEVLSPLGIDTLIDLKSVGKNLQEQTFSLLKAQGNGFNPDGDGPSDVFAFPNIYQLFGDKVAAAVRTVQSSIVSWAESQAGPGSSAEALRTVYQIQADLIVKHNAPIAEVEYGLPSGSPSGSPSGPPSDALSIGEISPGLTAVPDDGDGGSDADWKEWIMQPGIAGFAAVGHPVGTAAMMRRSLGGVVDAHLKVYDTTNLRVVDASIIPIQLSAHPTSSLYGIAEKAADIIKAV</sequence>